<dbReference type="SUPFAM" id="SSF56672">
    <property type="entry name" value="DNA/RNA polymerases"/>
    <property type="match status" value="1"/>
</dbReference>
<protein>
    <recommendedName>
        <fullName evidence="1">Reverse transcriptase Ty1/copia-type domain-containing protein</fullName>
    </recommendedName>
</protein>
<dbReference type="Pfam" id="PF07727">
    <property type="entry name" value="RVT_2"/>
    <property type="match status" value="1"/>
</dbReference>
<sequence length="294" mass="33497">MQMGVCSSIKHDLLAKRYNQIEGIDYFDIFSPIGKSITGQVCKLKKSLYGLKEASRQWNVELIGKLQRYGFIQSPHEHSLFMKSTSSCFLALVVYMDDILLTEDSETELVAIKYQLNQHFTINDLGYAKYFLGLELAESDHSILVTQYKFLHDIFHDAQMLDSKVLLSSLEIPRSRPQFHDPPWKLNTAAWGLLFVSSFSCLTSSVISIFPFKILFHSGVITKKPSTSLPTPHEHTKHLDIESHLVRDQIRCGFIMLSHLLGHNQFADLFMKSPLAGDFARLFVKLSLVFHAPS</sequence>
<organism evidence="2">
    <name type="scientific">Sesamum radiatum</name>
    <name type="common">Black benniseed</name>
    <dbReference type="NCBI Taxonomy" id="300843"/>
    <lineage>
        <taxon>Eukaryota</taxon>
        <taxon>Viridiplantae</taxon>
        <taxon>Streptophyta</taxon>
        <taxon>Embryophyta</taxon>
        <taxon>Tracheophyta</taxon>
        <taxon>Spermatophyta</taxon>
        <taxon>Magnoliopsida</taxon>
        <taxon>eudicotyledons</taxon>
        <taxon>Gunneridae</taxon>
        <taxon>Pentapetalae</taxon>
        <taxon>asterids</taxon>
        <taxon>lamiids</taxon>
        <taxon>Lamiales</taxon>
        <taxon>Pedaliaceae</taxon>
        <taxon>Sesamum</taxon>
    </lineage>
</organism>
<evidence type="ECO:0000259" key="1">
    <source>
        <dbReference type="Pfam" id="PF07727"/>
    </source>
</evidence>
<evidence type="ECO:0000313" key="2">
    <source>
        <dbReference type="EMBL" id="KAL0301911.1"/>
    </source>
</evidence>
<name>A0AAW2K5M4_SESRA</name>
<dbReference type="InterPro" id="IPR043502">
    <property type="entry name" value="DNA/RNA_pol_sf"/>
</dbReference>
<reference evidence="2" key="1">
    <citation type="submission" date="2020-06" db="EMBL/GenBank/DDBJ databases">
        <authorList>
            <person name="Li T."/>
            <person name="Hu X."/>
            <person name="Zhang T."/>
            <person name="Song X."/>
            <person name="Zhang H."/>
            <person name="Dai N."/>
            <person name="Sheng W."/>
            <person name="Hou X."/>
            <person name="Wei L."/>
        </authorList>
    </citation>
    <scope>NUCLEOTIDE SEQUENCE</scope>
    <source>
        <strain evidence="2">G02</strain>
        <tissue evidence="2">Leaf</tissue>
    </source>
</reference>
<dbReference type="InterPro" id="IPR013103">
    <property type="entry name" value="RVT_2"/>
</dbReference>
<gene>
    <name evidence="2" type="ORF">Sradi_6467900</name>
</gene>
<reference evidence="2" key="2">
    <citation type="journal article" date="2024" name="Plant">
        <title>Genomic evolution and insights into agronomic trait innovations of Sesamum species.</title>
        <authorList>
            <person name="Miao H."/>
            <person name="Wang L."/>
            <person name="Qu L."/>
            <person name="Liu H."/>
            <person name="Sun Y."/>
            <person name="Le M."/>
            <person name="Wang Q."/>
            <person name="Wei S."/>
            <person name="Zheng Y."/>
            <person name="Lin W."/>
            <person name="Duan Y."/>
            <person name="Cao H."/>
            <person name="Xiong S."/>
            <person name="Wang X."/>
            <person name="Wei L."/>
            <person name="Li C."/>
            <person name="Ma Q."/>
            <person name="Ju M."/>
            <person name="Zhao R."/>
            <person name="Li G."/>
            <person name="Mu C."/>
            <person name="Tian Q."/>
            <person name="Mei H."/>
            <person name="Zhang T."/>
            <person name="Gao T."/>
            <person name="Zhang H."/>
        </authorList>
    </citation>
    <scope>NUCLEOTIDE SEQUENCE</scope>
    <source>
        <strain evidence="2">G02</strain>
    </source>
</reference>
<dbReference type="AlphaFoldDB" id="A0AAW2K5M4"/>
<feature type="domain" description="Reverse transcriptase Ty1/copia-type" evidence="1">
    <location>
        <begin position="39"/>
        <end position="164"/>
    </location>
</feature>
<comment type="caution">
    <text evidence="2">The sequence shown here is derived from an EMBL/GenBank/DDBJ whole genome shotgun (WGS) entry which is preliminary data.</text>
</comment>
<dbReference type="EMBL" id="JACGWJ010000030">
    <property type="protein sequence ID" value="KAL0301911.1"/>
    <property type="molecule type" value="Genomic_DNA"/>
</dbReference>
<proteinExistence type="predicted"/>
<accession>A0AAW2K5M4</accession>